<dbReference type="InterPro" id="IPR000160">
    <property type="entry name" value="GGDEF_dom"/>
</dbReference>
<reference evidence="3 6" key="1">
    <citation type="submission" date="2019-02" db="EMBL/GenBank/DDBJ databases">
        <title>Genome sequencing of Clostridium botulinum clinical isolates.</title>
        <authorList>
            <person name="Brunt J."/>
            <person name="Van Vliet A.H.M."/>
            <person name="Stringer S.C."/>
            <person name="Grant K.A."/>
            <person name="Carter A.C."/>
            <person name="Peck M.W."/>
        </authorList>
    </citation>
    <scope>NUCLEOTIDE SEQUENCE [LARGE SCALE GENOMIC DNA]</scope>
    <source>
        <strain evidence="3 6">H113700579</strain>
    </source>
</reference>
<proteinExistence type="predicted"/>
<evidence type="ECO:0000313" key="5">
    <source>
        <dbReference type="EMBL" id="NFN33567.1"/>
    </source>
</evidence>
<dbReference type="EMBL" id="SWVK01000001">
    <property type="protein sequence ID" value="NFN33567.1"/>
    <property type="molecule type" value="Genomic_DNA"/>
</dbReference>
<dbReference type="Proteomes" id="UP000473681">
    <property type="component" value="Unassembled WGS sequence"/>
</dbReference>
<keyword evidence="1" id="KW-0812">Transmembrane</keyword>
<protein>
    <submittedName>
        <fullName evidence="5">GGDEF domain-containing protein</fullName>
    </submittedName>
</protein>
<dbReference type="PANTHER" id="PTHR45138">
    <property type="entry name" value="REGULATORY COMPONENTS OF SENSORY TRANSDUCTION SYSTEM"/>
    <property type="match status" value="1"/>
</dbReference>
<dbReference type="SUPFAM" id="SSF55073">
    <property type="entry name" value="Nucleotide cyclase"/>
    <property type="match status" value="1"/>
</dbReference>
<dbReference type="InterPro" id="IPR029787">
    <property type="entry name" value="Nucleotide_cyclase"/>
</dbReference>
<dbReference type="RefSeq" id="WP_152611582.1">
    <property type="nucleotide sequence ID" value="NZ_CP010520.1"/>
</dbReference>
<dbReference type="GO" id="GO:0052621">
    <property type="term" value="F:diguanylate cyclase activity"/>
    <property type="evidence" value="ECO:0007669"/>
    <property type="project" value="TreeGrafter"/>
</dbReference>
<dbReference type="Proteomes" id="UP000476820">
    <property type="component" value="Unassembled WGS sequence"/>
</dbReference>
<dbReference type="SMART" id="SM00267">
    <property type="entry name" value="GGDEF"/>
    <property type="match status" value="1"/>
</dbReference>
<dbReference type="Pfam" id="PF00990">
    <property type="entry name" value="GGDEF"/>
    <property type="match status" value="1"/>
</dbReference>
<feature type="domain" description="GGDEF" evidence="2">
    <location>
        <begin position="174"/>
        <end position="305"/>
    </location>
</feature>
<keyword evidence="1" id="KW-0472">Membrane</keyword>
<feature type="transmembrane region" description="Helical" evidence="1">
    <location>
        <begin position="64"/>
        <end position="85"/>
    </location>
</feature>
<dbReference type="InterPro" id="IPR043128">
    <property type="entry name" value="Rev_trsase/Diguanyl_cyclase"/>
</dbReference>
<dbReference type="PROSITE" id="PS50887">
    <property type="entry name" value="GGDEF"/>
    <property type="match status" value="1"/>
</dbReference>
<dbReference type="InterPro" id="IPR050469">
    <property type="entry name" value="Diguanylate_Cyclase"/>
</dbReference>
<evidence type="ECO:0000259" key="2">
    <source>
        <dbReference type="PROSITE" id="PS50887"/>
    </source>
</evidence>
<dbReference type="OrthoDB" id="9805474at2"/>
<accession>A0A6B4FVI3</accession>
<feature type="transmembrane region" description="Helical" evidence="1">
    <location>
        <begin position="23"/>
        <end position="43"/>
    </location>
</feature>
<sequence length="305" mass="35578">MLVLSVFSIIFDLSIYHIIHNEILYLFSIIISTLLLSIFLVIFKSIIYSKNLKLIVKNKEQLKYLGIALTIMNIYIVITSMLYNRNSSNDLVSLLILSTSVMIFLVLYNLLTRTIKLVIMAEYKRKSMELENELIKNRENQKQLESIAFYDELTGLYNRRCAMLSLEKLIKSNLEFSICFVDIDGLKYVNDILGHNEGDEYIKIIANIISNEFYDEDKVCRVGGDEFLILLPNCNESLALKRANELFEKVIYQAENIKKEYVMSISYGVTHVNMNEDIDLTEIINLADKNMYKFKNLRKKSRDIY</sequence>
<organism evidence="5 7">
    <name type="scientific">Clostridium botulinum</name>
    <dbReference type="NCBI Taxonomy" id="1491"/>
    <lineage>
        <taxon>Bacteria</taxon>
        <taxon>Bacillati</taxon>
        <taxon>Bacillota</taxon>
        <taxon>Clostridia</taxon>
        <taxon>Eubacteriales</taxon>
        <taxon>Clostridiaceae</taxon>
        <taxon>Clostridium</taxon>
    </lineage>
</organism>
<dbReference type="CDD" id="cd01949">
    <property type="entry name" value="GGDEF"/>
    <property type="match status" value="1"/>
</dbReference>
<dbReference type="AlphaFoldDB" id="A0A6B4FVI3"/>
<reference evidence="7 8" key="2">
    <citation type="submission" date="2019-04" db="EMBL/GenBank/DDBJ databases">
        <title>Genome sequencing of Clostridium botulinum Groups I-IV and Clostridium butyricum.</title>
        <authorList>
            <person name="Brunt J."/>
            <person name="Van Vliet A.H.M."/>
            <person name="Stringer S.C."/>
            <person name="Carter A.T."/>
            <person name="Peck M.W."/>
        </authorList>
    </citation>
    <scope>NUCLEOTIDE SEQUENCE [LARGE SCALE GENOMIC DNA]</scope>
    <source>
        <strain evidence="4 8">1605</strain>
        <strain evidence="5 7">CB-K-33E</strain>
    </source>
</reference>
<evidence type="ECO:0000313" key="3">
    <source>
        <dbReference type="EMBL" id="NFA41097.1"/>
    </source>
</evidence>
<gene>
    <name evidence="3" type="ORF">EXM65_00570</name>
    <name evidence="4" type="ORF">FC774_02705</name>
    <name evidence="5" type="ORF">FDB51_00180</name>
</gene>
<evidence type="ECO:0000313" key="8">
    <source>
        <dbReference type="Proteomes" id="UP000476820"/>
    </source>
</evidence>
<evidence type="ECO:0000313" key="7">
    <source>
        <dbReference type="Proteomes" id="UP000473681"/>
    </source>
</evidence>
<dbReference type="Proteomes" id="UP000472355">
    <property type="component" value="Unassembled WGS sequence"/>
</dbReference>
<evidence type="ECO:0000256" key="1">
    <source>
        <dbReference type="SAM" id="Phobius"/>
    </source>
</evidence>
<comment type="caution">
    <text evidence="5">The sequence shown here is derived from an EMBL/GenBank/DDBJ whole genome shotgun (WGS) entry which is preliminary data.</text>
</comment>
<dbReference type="PANTHER" id="PTHR45138:SF9">
    <property type="entry name" value="DIGUANYLATE CYCLASE DGCM-RELATED"/>
    <property type="match status" value="1"/>
</dbReference>
<name>A0A6B4FVI3_CLOBO</name>
<keyword evidence="1" id="KW-1133">Transmembrane helix</keyword>
<dbReference type="EMBL" id="SWOV01000004">
    <property type="protein sequence ID" value="NFF86818.1"/>
    <property type="molecule type" value="Genomic_DNA"/>
</dbReference>
<evidence type="ECO:0000313" key="4">
    <source>
        <dbReference type="EMBL" id="NFF86818.1"/>
    </source>
</evidence>
<dbReference type="NCBIfam" id="TIGR00254">
    <property type="entry name" value="GGDEF"/>
    <property type="match status" value="1"/>
</dbReference>
<dbReference type="Gene3D" id="3.30.70.270">
    <property type="match status" value="1"/>
</dbReference>
<feature type="transmembrane region" description="Helical" evidence="1">
    <location>
        <begin position="91"/>
        <end position="111"/>
    </location>
</feature>
<dbReference type="EMBL" id="SGKU01000001">
    <property type="protein sequence ID" value="NFA41097.1"/>
    <property type="molecule type" value="Genomic_DNA"/>
</dbReference>
<evidence type="ECO:0000313" key="6">
    <source>
        <dbReference type="Proteomes" id="UP000472355"/>
    </source>
</evidence>